<feature type="transmembrane region" description="Helical" evidence="1">
    <location>
        <begin position="20"/>
        <end position="38"/>
    </location>
</feature>
<dbReference type="STRING" id="128403.WA1_08675"/>
<feature type="transmembrane region" description="Helical" evidence="1">
    <location>
        <begin position="87"/>
        <end position="109"/>
    </location>
</feature>
<keyword evidence="1" id="KW-0472">Membrane</keyword>
<organism evidence="2 3">
    <name type="scientific">Scytonema hofmannii PCC 7110</name>
    <dbReference type="NCBI Taxonomy" id="128403"/>
    <lineage>
        <taxon>Bacteria</taxon>
        <taxon>Bacillati</taxon>
        <taxon>Cyanobacteriota</taxon>
        <taxon>Cyanophyceae</taxon>
        <taxon>Nostocales</taxon>
        <taxon>Scytonemataceae</taxon>
        <taxon>Scytonema</taxon>
    </lineage>
</organism>
<dbReference type="RefSeq" id="WP_148662656.1">
    <property type="nucleotide sequence ID" value="NZ_KQ976354.1"/>
</dbReference>
<comment type="caution">
    <text evidence="2">The sequence shown here is derived from an EMBL/GenBank/DDBJ whole genome shotgun (WGS) entry which is preliminary data.</text>
</comment>
<dbReference type="AlphaFoldDB" id="A0A139WS12"/>
<protein>
    <submittedName>
        <fullName evidence="2">Uncharacterized protein</fullName>
    </submittedName>
</protein>
<sequence length="113" mass="12633">MFSLDSLPIYLEYLTIWDEKAIIFVTVKFTVTSGFAIAKRKLYPAYRMKAQAVPGLSLSASFTQLIASELESDRVPNLSKFVTSLFIVINNTFLHKTAINLVILCILIGRNSA</sequence>
<keyword evidence="1" id="KW-1133">Transmembrane helix</keyword>
<dbReference type="EMBL" id="ANNX02000052">
    <property type="protein sequence ID" value="KYC35222.1"/>
    <property type="molecule type" value="Genomic_DNA"/>
</dbReference>
<gene>
    <name evidence="2" type="ORF">WA1_08675</name>
</gene>
<evidence type="ECO:0000256" key="1">
    <source>
        <dbReference type="SAM" id="Phobius"/>
    </source>
</evidence>
<keyword evidence="1" id="KW-0812">Transmembrane</keyword>
<proteinExistence type="predicted"/>
<evidence type="ECO:0000313" key="3">
    <source>
        <dbReference type="Proteomes" id="UP000076925"/>
    </source>
</evidence>
<name>A0A139WS12_9CYAN</name>
<reference evidence="2 3" key="1">
    <citation type="journal article" date="2013" name="Genome Biol. Evol.">
        <title>Genomes of Stigonematalean cyanobacteria (subsection V) and the evolution of oxygenic photosynthesis from prokaryotes to plastids.</title>
        <authorList>
            <person name="Dagan T."/>
            <person name="Roettger M."/>
            <person name="Stucken K."/>
            <person name="Landan G."/>
            <person name="Koch R."/>
            <person name="Major P."/>
            <person name="Gould S.B."/>
            <person name="Goremykin V.V."/>
            <person name="Rippka R."/>
            <person name="Tandeau de Marsac N."/>
            <person name="Gugger M."/>
            <person name="Lockhart P.J."/>
            <person name="Allen J.F."/>
            <person name="Brune I."/>
            <person name="Maus I."/>
            <person name="Puhler A."/>
            <person name="Martin W.F."/>
        </authorList>
    </citation>
    <scope>NUCLEOTIDE SEQUENCE [LARGE SCALE GENOMIC DNA]</scope>
    <source>
        <strain evidence="2 3">PCC 7110</strain>
    </source>
</reference>
<evidence type="ECO:0000313" key="2">
    <source>
        <dbReference type="EMBL" id="KYC35222.1"/>
    </source>
</evidence>
<keyword evidence="3" id="KW-1185">Reference proteome</keyword>
<dbReference type="Proteomes" id="UP000076925">
    <property type="component" value="Unassembled WGS sequence"/>
</dbReference>
<accession>A0A139WS12</accession>